<dbReference type="InterPro" id="IPR001867">
    <property type="entry name" value="OmpR/PhoB-type_DNA-bd"/>
</dbReference>
<dbReference type="GO" id="GO:0006355">
    <property type="term" value="P:regulation of DNA-templated transcription"/>
    <property type="evidence" value="ECO:0007669"/>
    <property type="project" value="InterPro"/>
</dbReference>
<dbReference type="PANTHER" id="PTHR48111">
    <property type="entry name" value="REGULATOR OF RPOS"/>
    <property type="match status" value="1"/>
</dbReference>
<dbReference type="AlphaFoldDB" id="A0A1M3L360"/>
<evidence type="ECO:0000256" key="5">
    <source>
        <dbReference type="ARBA" id="ARBA00023163"/>
    </source>
</evidence>
<dbReference type="Pfam" id="PF00486">
    <property type="entry name" value="Trans_reg_C"/>
    <property type="match status" value="1"/>
</dbReference>
<dbReference type="InterPro" id="IPR039420">
    <property type="entry name" value="WalR-like"/>
</dbReference>
<dbReference type="InterPro" id="IPR036388">
    <property type="entry name" value="WH-like_DNA-bd_sf"/>
</dbReference>
<dbReference type="PROSITE" id="PS50110">
    <property type="entry name" value="RESPONSE_REGULATORY"/>
    <property type="match status" value="1"/>
</dbReference>
<evidence type="ECO:0000256" key="7">
    <source>
        <dbReference type="PROSITE-ProRule" id="PRU01091"/>
    </source>
</evidence>
<keyword evidence="3" id="KW-0805">Transcription regulation</keyword>
<name>A0A1M3L360_9BACT</name>
<dbReference type="CDD" id="cd00383">
    <property type="entry name" value="trans_reg_C"/>
    <property type="match status" value="1"/>
</dbReference>
<dbReference type="Gene3D" id="1.10.10.10">
    <property type="entry name" value="Winged helix-like DNA-binding domain superfamily/Winged helix DNA-binding domain"/>
    <property type="match status" value="1"/>
</dbReference>
<comment type="caution">
    <text evidence="10">The sequence shown here is derived from an EMBL/GenBank/DDBJ whole genome shotgun (WGS) entry which is preliminary data.</text>
</comment>
<feature type="domain" description="OmpR/PhoB-type" evidence="9">
    <location>
        <begin position="124"/>
        <end position="224"/>
    </location>
</feature>
<evidence type="ECO:0000313" key="11">
    <source>
        <dbReference type="Proteomes" id="UP000184233"/>
    </source>
</evidence>
<feature type="domain" description="Response regulatory" evidence="8">
    <location>
        <begin position="2"/>
        <end position="116"/>
    </location>
</feature>
<evidence type="ECO:0000256" key="2">
    <source>
        <dbReference type="ARBA" id="ARBA00023012"/>
    </source>
</evidence>
<keyword evidence="5" id="KW-0804">Transcription</keyword>
<dbReference type="GO" id="GO:0032993">
    <property type="term" value="C:protein-DNA complex"/>
    <property type="evidence" value="ECO:0007669"/>
    <property type="project" value="TreeGrafter"/>
</dbReference>
<evidence type="ECO:0000259" key="8">
    <source>
        <dbReference type="PROSITE" id="PS50110"/>
    </source>
</evidence>
<dbReference type="GO" id="GO:0000976">
    <property type="term" value="F:transcription cis-regulatory region binding"/>
    <property type="evidence" value="ECO:0007669"/>
    <property type="project" value="TreeGrafter"/>
</dbReference>
<dbReference type="Gene3D" id="3.40.50.2300">
    <property type="match status" value="1"/>
</dbReference>
<gene>
    <name evidence="10" type="ORF">BGO89_05730</name>
</gene>
<dbReference type="PROSITE" id="PS51755">
    <property type="entry name" value="OMPR_PHOB"/>
    <property type="match status" value="1"/>
</dbReference>
<evidence type="ECO:0000256" key="3">
    <source>
        <dbReference type="ARBA" id="ARBA00023015"/>
    </source>
</evidence>
<keyword evidence="2" id="KW-0902">Two-component regulatory system</keyword>
<protein>
    <submittedName>
        <fullName evidence="10">DNA-binding response regulator</fullName>
    </submittedName>
</protein>
<dbReference type="STRING" id="1895771.BGO89_05730"/>
<dbReference type="PANTHER" id="PTHR48111:SF22">
    <property type="entry name" value="REGULATOR OF RPOS"/>
    <property type="match status" value="1"/>
</dbReference>
<proteinExistence type="predicted"/>
<dbReference type="Gene3D" id="6.10.250.690">
    <property type="match status" value="1"/>
</dbReference>
<sequence length="225" mass="25632">MKLLIVEDELRLLEDMETFMSEQGYLCERAENHAQAEEKLSLYRYDAILLDITLPDGNGLRLLELVKDLHPVTGVLIVSAKDSLDDKLKGLHLGADDYITKPFHLEELNARISALIRRTNYNGSTLITVDDVVIDTASKTVSVGPEPVILTKTEYELLLYFVVNRNRVLSQQSIAEHLWGDHYDMADNHSVVYVHTNNLRKKIHSATGRDYIKTVYGMGYRWSTP</sequence>
<dbReference type="SUPFAM" id="SSF52172">
    <property type="entry name" value="CheY-like"/>
    <property type="match status" value="1"/>
</dbReference>
<dbReference type="EMBL" id="MKVH01000009">
    <property type="protein sequence ID" value="OJX59716.1"/>
    <property type="molecule type" value="Genomic_DNA"/>
</dbReference>
<dbReference type="SMART" id="SM00862">
    <property type="entry name" value="Trans_reg_C"/>
    <property type="match status" value="1"/>
</dbReference>
<keyword evidence="4 7" id="KW-0238">DNA-binding</keyword>
<keyword evidence="1 6" id="KW-0597">Phosphoprotein</keyword>
<dbReference type="Proteomes" id="UP000184233">
    <property type="component" value="Unassembled WGS sequence"/>
</dbReference>
<evidence type="ECO:0000256" key="1">
    <source>
        <dbReference type="ARBA" id="ARBA00022553"/>
    </source>
</evidence>
<evidence type="ECO:0000256" key="4">
    <source>
        <dbReference type="ARBA" id="ARBA00023125"/>
    </source>
</evidence>
<organism evidence="10 11">
    <name type="scientific">Candidatus Kapaibacterium thiocyanatum</name>
    <dbReference type="NCBI Taxonomy" id="1895771"/>
    <lineage>
        <taxon>Bacteria</taxon>
        <taxon>Pseudomonadati</taxon>
        <taxon>Candidatus Kapaibacteriota</taxon>
        <taxon>Candidatus Kapaibacteriia</taxon>
        <taxon>Candidatus Kapaibacteriales</taxon>
        <taxon>Candidatus Kapaibacteriaceae</taxon>
        <taxon>Candidatus Kapaibacterium</taxon>
    </lineage>
</organism>
<reference evidence="10 11" key="1">
    <citation type="submission" date="2016-09" db="EMBL/GenBank/DDBJ databases">
        <title>Genome-resolved meta-omics ties microbial dynamics to process performance in biotechnology for thiocyanate degradation.</title>
        <authorList>
            <person name="Kantor R.S."/>
            <person name="Huddy R.J."/>
            <person name="Iyer R."/>
            <person name="Thomas B.C."/>
            <person name="Brown C.T."/>
            <person name="Anantharaman K."/>
            <person name="Tringe S."/>
            <person name="Hettich R.L."/>
            <person name="Harrison S.T."/>
            <person name="Banfield J.F."/>
        </authorList>
    </citation>
    <scope>NUCLEOTIDE SEQUENCE [LARGE SCALE GENOMIC DNA]</scope>
    <source>
        <strain evidence="10">59-99</strain>
    </source>
</reference>
<dbReference type="GO" id="GO:0000156">
    <property type="term" value="F:phosphorelay response regulator activity"/>
    <property type="evidence" value="ECO:0007669"/>
    <property type="project" value="TreeGrafter"/>
</dbReference>
<dbReference type="GO" id="GO:0005829">
    <property type="term" value="C:cytosol"/>
    <property type="evidence" value="ECO:0007669"/>
    <property type="project" value="TreeGrafter"/>
</dbReference>
<dbReference type="InterPro" id="IPR011006">
    <property type="entry name" value="CheY-like_superfamily"/>
</dbReference>
<evidence type="ECO:0000313" key="10">
    <source>
        <dbReference type="EMBL" id="OJX59716.1"/>
    </source>
</evidence>
<dbReference type="InterPro" id="IPR001789">
    <property type="entry name" value="Sig_transdc_resp-reg_receiver"/>
</dbReference>
<feature type="modified residue" description="4-aspartylphosphate" evidence="6">
    <location>
        <position position="51"/>
    </location>
</feature>
<dbReference type="Pfam" id="PF00072">
    <property type="entry name" value="Response_reg"/>
    <property type="match status" value="1"/>
</dbReference>
<evidence type="ECO:0000259" key="9">
    <source>
        <dbReference type="PROSITE" id="PS51755"/>
    </source>
</evidence>
<accession>A0A1M3L360</accession>
<feature type="DNA-binding region" description="OmpR/PhoB-type" evidence="7">
    <location>
        <begin position="124"/>
        <end position="224"/>
    </location>
</feature>
<dbReference type="SMART" id="SM00448">
    <property type="entry name" value="REC"/>
    <property type="match status" value="1"/>
</dbReference>
<evidence type="ECO:0000256" key="6">
    <source>
        <dbReference type="PROSITE-ProRule" id="PRU00169"/>
    </source>
</evidence>